<organism evidence="1 3">
    <name type="scientific">Rotaria sordida</name>
    <dbReference type="NCBI Taxonomy" id="392033"/>
    <lineage>
        <taxon>Eukaryota</taxon>
        <taxon>Metazoa</taxon>
        <taxon>Spiralia</taxon>
        <taxon>Gnathifera</taxon>
        <taxon>Rotifera</taxon>
        <taxon>Eurotatoria</taxon>
        <taxon>Bdelloidea</taxon>
        <taxon>Philodinida</taxon>
        <taxon>Philodinidae</taxon>
        <taxon>Rotaria</taxon>
    </lineage>
</organism>
<comment type="caution">
    <text evidence="1">The sequence shown here is derived from an EMBL/GenBank/DDBJ whole genome shotgun (WGS) entry which is preliminary data.</text>
</comment>
<evidence type="ECO:0000313" key="4">
    <source>
        <dbReference type="Proteomes" id="UP000663870"/>
    </source>
</evidence>
<dbReference type="AlphaFoldDB" id="A0A814G9A8"/>
<name>A0A814G9A8_9BILA</name>
<dbReference type="Proteomes" id="UP000663870">
    <property type="component" value="Unassembled WGS sequence"/>
</dbReference>
<evidence type="ECO:0000313" key="2">
    <source>
        <dbReference type="EMBL" id="CAF1071827.1"/>
    </source>
</evidence>
<gene>
    <name evidence="2" type="ORF">JXQ802_LOCUS17726</name>
    <name evidence="1" type="ORF">PYM288_LOCUS14247</name>
</gene>
<reference evidence="1" key="1">
    <citation type="submission" date="2021-02" db="EMBL/GenBank/DDBJ databases">
        <authorList>
            <person name="Nowell W R."/>
        </authorList>
    </citation>
    <scope>NUCLEOTIDE SEQUENCE</scope>
</reference>
<dbReference type="Proteomes" id="UP000663854">
    <property type="component" value="Unassembled WGS sequence"/>
</dbReference>
<proteinExistence type="predicted"/>
<keyword evidence="4" id="KW-1185">Reference proteome</keyword>
<accession>A0A814G9A8</accession>
<dbReference type="EMBL" id="CAJNOL010000453">
    <property type="protein sequence ID" value="CAF1071827.1"/>
    <property type="molecule type" value="Genomic_DNA"/>
</dbReference>
<evidence type="ECO:0000313" key="3">
    <source>
        <dbReference type="Proteomes" id="UP000663854"/>
    </source>
</evidence>
<dbReference type="EMBL" id="CAJNOH010000307">
    <property type="protein sequence ID" value="CAF0993608.1"/>
    <property type="molecule type" value="Genomic_DNA"/>
</dbReference>
<evidence type="ECO:0000313" key="1">
    <source>
        <dbReference type="EMBL" id="CAF0993608.1"/>
    </source>
</evidence>
<sequence>MDCYPCRSFKSKVHQQVIYSSKSSTAMLQKQVSRLNRVQTNRKNYEDFIVVWLDENIQKIDDTQKVIAELRKMMNRLEIFDNKECCLDFLRGIKREKLLLVLSDSFGQYVLPQINSIPQLASVYIFSADKIKHENCSPSFKIVHGIYTDITSLCEKIRNYIKLSSNDLQVINTIIVDDINKNRQEPSFMYVQILKDILVDMQHDIETEIKFIDDLRKEYAGKPA</sequence>
<protein>
    <submittedName>
        <fullName evidence="1">Uncharacterized protein</fullName>
    </submittedName>
</protein>